<accession>D1NRQ5</accession>
<reference evidence="3 4" key="1">
    <citation type="submission" date="2009-11" db="EMBL/GenBank/DDBJ databases">
        <authorList>
            <person name="Weinstock G."/>
            <person name="Sodergren E."/>
            <person name="Clifton S."/>
            <person name="Fulton L."/>
            <person name="Fulton B."/>
            <person name="Courtney L."/>
            <person name="Fronick C."/>
            <person name="Harrison M."/>
            <person name="Strong C."/>
            <person name="Farmer C."/>
            <person name="Delahaunty K."/>
            <person name="Markovic C."/>
            <person name="Hall O."/>
            <person name="Minx P."/>
            <person name="Tomlinson C."/>
            <person name="Mitreva M."/>
            <person name="Nelson J."/>
            <person name="Hou S."/>
            <person name="Wollam A."/>
            <person name="Pepin K.H."/>
            <person name="Johnson M."/>
            <person name="Bhonagiri V."/>
            <person name="Nash W.E."/>
            <person name="Warren W."/>
            <person name="Chinwalla A."/>
            <person name="Mardis E.R."/>
            <person name="Wilson R.K."/>
        </authorList>
    </citation>
    <scope>NUCLEOTIDE SEQUENCE [LARGE SCALE GENOMIC DNA]</scope>
    <source>
        <strain evidence="3 4">DSM 20093</strain>
    </source>
</reference>
<organism evidence="3 4">
    <name type="scientific">Bifidobacterium gallicum DSM 20093 = LMG 11596</name>
    <dbReference type="NCBI Taxonomy" id="561180"/>
    <lineage>
        <taxon>Bacteria</taxon>
        <taxon>Bacillati</taxon>
        <taxon>Actinomycetota</taxon>
        <taxon>Actinomycetes</taxon>
        <taxon>Bifidobacteriales</taxon>
        <taxon>Bifidobacteriaceae</taxon>
        <taxon>Bifidobacterium</taxon>
    </lineage>
</organism>
<feature type="compositionally biased region" description="Basic residues" evidence="1">
    <location>
        <begin position="44"/>
        <end position="57"/>
    </location>
</feature>
<feature type="region of interest" description="Disordered" evidence="1">
    <location>
        <begin position="1"/>
        <end position="60"/>
    </location>
</feature>
<dbReference type="Proteomes" id="UP000003656">
    <property type="component" value="Unassembled WGS sequence"/>
</dbReference>
<protein>
    <submittedName>
        <fullName evidence="3">Uncharacterized protein</fullName>
    </submittedName>
</protein>
<proteinExistence type="predicted"/>
<gene>
    <name evidence="3" type="ORF">BIFGAL_03003</name>
</gene>
<dbReference type="EMBL" id="ABXB03000001">
    <property type="protein sequence ID" value="EFA23893.1"/>
    <property type="molecule type" value="Genomic_DNA"/>
</dbReference>
<keyword evidence="2" id="KW-1133">Transmembrane helix</keyword>
<feature type="compositionally biased region" description="Pro residues" evidence="1">
    <location>
        <begin position="1"/>
        <end position="12"/>
    </location>
</feature>
<evidence type="ECO:0000313" key="3">
    <source>
        <dbReference type="EMBL" id="EFA23893.1"/>
    </source>
</evidence>
<feature type="compositionally biased region" description="Basic and acidic residues" evidence="1">
    <location>
        <begin position="25"/>
        <end position="36"/>
    </location>
</feature>
<feature type="transmembrane region" description="Helical" evidence="2">
    <location>
        <begin position="95"/>
        <end position="121"/>
    </location>
</feature>
<evidence type="ECO:0000313" key="4">
    <source>
        <dbReference type="Proteomes" id="UP000003656"/>
    </source>
</evidence>
<sequence>MHCHPPCRPPRVPYARAPTHAESAQSDRRRSPEVPDLRNNPRQYAHHTRHPDRRHARAPSCRPPSCIPHYDPHPCPHSTDSLLSPSPLFPFRVPLFFFLFSFFLSYPFPLFFHPFPLLFLFSSHHSLFSPLLRPPSLSSPSVSFFPFSSLPPPFPFSPLPPPRPFSSIPPRPFSSIPPLSTSDPQASKCHLTNSPPNYQFPFLFSALFLSSLFANSLLPSFSDLSLPFLLPLHRPLSLFTFYFRPTSMASPSSYRIPPLLPRPSLSSLPTHHHPQL</sequence>
<dbReference type="AlphaFoldDB" id="D1NRQ5"/>
<evidence type="ECO:0000256" key="1">
    <source>
        <dbReference type="SAM" id="MobiDB-lite"/>
    </source>
</evidence>
<evidence type="ECO:0000256" key="2">
    <source>
        <dbReference type="SAM" id="Phobius"/>
    </source>
</evidence>
<keyword evidence="2" id="KW-0472">Membrane</keyword>
<keyword evidence="2" id="KW-0812">Transmembrane</keyword>
<name>D1NRQ5_9BIFI</name>
<comment type="caution">
    <text evidence="3">The sequence shown here is derived from an EMBL/GenBank/DDBJ whole genome shotgun (WGS) entry which is preliminary data.</text>
</comment>